<feature type="signal peptide" evidence="1">
    <location>
        <begin position="1"/>
        <end position="27"/>
    </location>
</feature>
<sequence>MKTKLFVSVCFYALLLIFLVAIMPSEAGETKKSKINIGVHGYANWAEGWQLDLDSMDNCKKYLQWVG</sequence>
<reference evidence="3" key="1">
    <citation type="journal article" date="2018" name="Nat. Plants">
        <title>Whole-genome landscape of Medicago truncatula symbiotic genes.</title>
        <authorList>
            <person name="Pecrix Y."/>
            <person name="Staton S.E."/>
            <person name="Sallet E."/>
            <person name="Lelandais-Briere C."/>
            <person name="Moreau S."/>
            <person name="Carrere S."/>
            <person name="Blein T."/>
            <person name="Jardinaud M.F."/>
            <person name="Latrasse D."/>
            <person name="Zouine M."/>
            <person name="Zahm M."/>
            <person name="Kreplak J."/>
            <person name="Mayjonade B."/>
            <person name="Satge C."/>
            <person name="Perez M."/>
            <person name="Cauet S."/>
            <person name="Marande W."/>
            <person name="Chantry-Darmon C."/>
            <person name="Lopez-Roques C."/>
            <person name="Bouchez O."/>
            <person name="Berard A."/>
            <person name="Debelle F."/>
            <person name="Munos S."/>
            <person name="Bendahmane A."/>
            <person name="Berges H."/>
            <person name="Niebel A."/>
            <person name="Buitink J."/>
            <person name="Frugier F."/>
            <person name="Benhamed M."/>
            <person name="Crespi M."/>
            <person name="Gouzy J."/>
            <person name="Gamas P."/>
        </authorList>
    </citation>
    <scope>NUCLEOTIDE SEQUENCE [LARGE SCALE GENOMIC DNA]</scope>
    <source>
        <strain evidence="3">cv. Jemalong A17</strain>
    </source>
</reference>
<accession>A0A396I0M8</accession>
<keyword evidence="1" id="KW-0732">Signal</keyword>
<evidence type="ECO:0000313" key="3">
    <source>
        <dbReference type="Proteomes" id="UP000265566"/>
    </source>
</evidence>
<proteinExistence type="predicted"/>
<feature type="chain" id="PRO_5017234670" evidence="1">
    <location>
        <begin position="28"/>
        <end position="67"/>
    </location>
</feature>
<protein>
    <submittedName>
        <fullName evidence="2">Uncharacterized protein</fullName>
    </submittedName>
</protein>
<gene>
    <name evidence="2" type="ORF">MtrunA17_Chr5g0438281</name>
</gene>
<dbReference type="Proteomes" id="UP000265566">
    <property type="component" value="Chromosome 5"/>
</dbReference>
<evidence type="ECO:0000256" key="1">
    <source>
        <dbReference type="SAM" id="SignalP"/>
    </source>
</evidence>
<name>A0A396I0M8_MEDTR</name>
<dbReference type="AlphaFoldDB" id="A0A396I0M8"/>
<dbReference type="Gramene" id="rna32760">
    <property type="protein sequence ID" value="RHN57245.1"/>
    <property type="gene ID" value="gene32760"/>
</dbReference>
<comment type="caution">
    <text evidence="2">The sequence shown here is derived from an EMBL/GenBank/DDBJ whole genome shotgun (WGS) entry which is preliminary data.</text>
</comment>
<evidence type="ECO:0000313" key="2">
    <source>
        <dbReference type="EMBL" id="RHN57245.1"/>
    </source>
</evidence>
<dbReference type="EMBL" id="PSQE01000005">
    <property type="protein sequence ID" value="RHN57245.1"/>
    <property type="molecule type" value="Genomic_DNA"/>
</dbReference>
<organism evidence="2 3">
    <name type="scientific">Medicago truncatula</name>
    <name type="common">Barrel medic</name>
    <name type="synonym">Medicago tribuloides</name>
    <dbReference type="NCBI Taxonomy" id="3880"/>
    <lineage>
        <taxon>Eukaryota</taxon>
        <taxon>Viridiplantae</taxon>
        <taxon>Streptophyta</taxon>
        <taxon>Embryophyta</taxon>
        <taxon>Tracheophyta</taxon>
        <taxon>Spermatophyta</taxon>
        <taxon>Magnoliopsida</taxon>
        <taxon>eudicotyledons</taxon>
        <taxon>Gunneridae</taxon>
        <taxon>Pentapetalae</taxon>
        <taxon>rosids</taxon>
        <taxon>fabids</taxon>
        <taxon>Fabales</taxon>
        <taxon>Fabaceae</taxon>
        <taxon>Papilionoideae</taxon>
        <taxon>50 kb inversion clade</taxon>
        <taxon>NPAAA clade</taxon>
        <taxon>Hologalegina</taxon>
        <taxon>IRL clade</taxon>
        <taxon>Trifolieae</taxon>
        <taxon>Medicago</taxon>
    </lineage>
</organism>